<accession>A0AAD6UDP1</accession>
<proteinExistence type="predicted"/>
<evidence type="ECO:0000256" key="1">
    <source>
        <dbReference type="SAM" id="Coils"/>
    </source>
</evidence>
<dbReference type="Proteomes" id="UP001222325">
    <property type="component" value="Unassembled WGS sequence"/>
</dbReference>
<comment type="caution">
    <text evidence="2">The sequence shown here is derived from an EMBL/GenBank/DDBJ whole genome shotgun (WGS) entry which is preliminary data.</text>
</comment>
<dbReference type="AlphaFoldDB" id="A0AAD6UDP1"/>
<protein>
    <recommendedName>
        <fullName evidence="4">F-box domain-containing protein</fullName>
    </recommendedName>
</protein>
<keyword evidence="1" id="KW-0175">Coiled coil</keyword>
<sequence length="106" mass="11759">MAVAGVNADLRARLAEAEALLAEHKLRSQELEDARQVIQRELDKIVYPVLTIPSEITSEIFIQCLPPSPAFSAEEKEGPSPSVAPLLLLQICREWRSIAIATPQLW</sequence>
<dbReference type="EMBL" id="JARJCN010000008">
    <property type="protein sequence ID" value="KAJ7098605.1"/>
    <property type="molecule type" value="Genomic_DNA"/>
</dbReference>
<reference evidence="2" key="1">
    <citation type="submission" date="2023-03" db="EMBL/GenBank/DDBJ databases">
        <title>Massive genome expansion in bonnet fungi (Mycena s.s.) driven by repeated elements and novel gene families across ecological guilds.</title>
        <authorList>
            <consortium name="Lawrence Berkeley National Laboratory"/>
            <person name="Harder C.B."/>
            <person name="Miyauchi S."/>
            <person name="Viragh M."/>
            <person name="Kuo A."/>
            <person name="Thoen E."/>
            <person name="Andreopoulos B."/>
            <person name="Lu D."/>
            <person name="Skrede I."/>
            <person name="Drula E."/>
            <person name="Henrissat B."/>
            <person name="Morin E."/>
            <person name="Kohler A."/>
            <person name="Barry K."/>
            <person name="LaButti K."/>
            <person name="Morin E."/>
            <person name="Salamov A."/>
            <person name="Lipzen A."/>
            <person name="Mereny Z."/>
            <person name="Hegedus B."/>
            <person name="Baldrian P."/>
            <person name="Stursova M."/>
            <person name="Weitz H."/>
            <person name="Taylor A."/>
            <person name="Grigoriev I.V."/>
            <person name="Nagy L.G."/>
            <person name="Martin F."/>
            <person name="Kauserud H."/>
        </authorList>
    </citation>
    <scope>NUCLEOTIDE SEQUENCE</scope>
    <source>
        <strain evidence="2">CBHHK173m</strain>
    </source>
</reference>
<evidence type="ECO:0008006" key="4">
    <source>
        <dbReference type="Google" id="ProtNLM"/>
    </source>
</evidence>
<organism evidence="2 3">
    <name type="scientific">Mycena belliarum</name>
    <dbReference type="NCBI Taxonomy" id="1033014"/>
    <lineage>
        <taxon>Eukaryota</taxon>
        <taxon>Fungi</taxon>
        <taxon>Dikarya</taxon>
        <taxon>Basidiomycota</taxon>
        <taxon>Agaricomycotina</taxon>
        <taxon>Agaricomycetes</taxon>
        <taxon>Agaricomycetidae</taxon>
        <taxon>Agaricales</taxon>
        <taxon>Marasmiineae</taxon>
        <taxon>Mycenaceae</taxon>
        <taxon>Mycena</taxon>
    </lineage>
</organism>
<evidence type="ECO:0000313" key="3">
    <source>
        <dbReference type="Proteomes" id="UP001222325"/>
    </source>
</evidence>
<name>A0AAD6UDP1_9AGAR</name>
<gene>
    <name evidence="2" type="ORF">B0H15DRAFT_771834</name>
</gene>
<keyword evidence="3" id="KW-1185">Reference proteome</keyword>
<feature type="coiled-coil region" evidence="1">
    <location>
        <begin position="7"/>
        <end position="41"/>
    </location>
</feature>
<feature type="non-terminal residue" evidence="2">
    <location>
        <position position="106"/>
    </location>
</feature>
<evidence type="ECO:0000313" key="2">
    <source>
        <dbReference type="EMBL" id="KAJ7098605.1"/>
    </source>
</evidence>